<evidence type="ECO:0000259" key="10">
    <source>
        <dbReference type="Pfam" id="PF10099"/>
    </source>
</evidence>
<dbReference type="Proteomes" id="UP000596387">
    <property type="component" value="Chromosome"/>
</dbReference>
<comment type="subcellular location">
    <subcellularLocation>
        <location evidence="2">Cell membrane</location>
    </subcellularLocation>
    <subcellularLocation>
        <location evidence="1">Membrane</location>
        <topology evidence="1">Single-pass membrane protein</topology>
    </subcellularLocation>
</comment>
<dbReference type="RefSeq" id="WP_023852517.1">
    <property type="nucleotide sequence ID" value="NZ_CP047166.1"/>
</dbReference>
<keyword evidence="6" id="KW-0472">Membrane</keyword>
<reference evidence="11 12" key="1">
    <citation type="submission" date="2019-12" db="EMBL/GenBank/DDBJ databases">
        <title>Complete Genome Sequence of a Quorum-Sensing Bacterium,Rhodobacteraceae bacterium C31, Isolated from a marine microalgae symbiotic bacteria.</title>
        <authorList>
            <person name="Zhang Y."/>
        </authorList>
    </citation>
    <scope>NUCLEOTIDE SEQUENCE [LARGE SCALE GENOMIC DNA]</scope>
    <source>
        <strain evidence="11 12">C31</strain>
    </source>
</reference>
<keyword evidence="5" id="KW-1133">Transmembrane helix</keyword>
<evidence type="ECO:0000256" key="4">
    <source>
        <dbReference type="ARBA" id="ARBA00022692"/>
    </source>
</evidence>
<dbReference type="PANTHER" id="PTHR37461">
    <property type="entry name" value="ANTI-SIGMA-K FACTOR RSKA"/>
    <property type="match status" value="1"/>
</dbReference>
<keyword evidence="12" id="KW-1185">Reference proteome</keyword>
<evidence type="ECO:0000313" key="12">
    <source>
        <dbReference type="Proteomes" id="UP000596387"/>
    </source>
</evidence>
<accession>A0ABX7F8C4</accession>
<evidence type="ECO:0000256" key="8">
    <source>
        <dbReference type="ARBA" id="ARBA00030803"/>
    </source>
</evidence>
<keyword evidence="3" id="KW-1003">Cell membrane</keyword>
<proteinExistence type="predicted"/>
<evidence type="ECO:0000256" key="7">
    <source>
        <dbReference type="ARBA" id="ARBA00029829"/>
    </source>
</evidence>
<keyword evidence="4" id="KW-0812">Transmembrane</keyword>
<dbReference type="PANTHER" id="PTHR37461:SF1">
    <property type="entry name" value="ANTI-SIGMA-K FACTOR RSKA"/>
    <property type="match status" value="1"/>
</dbReference>
<dbReference type="InterPro" id="IPR041916">
    <property type="entry name" value="Anti_sigma_zinc_sf"/>
</dbReference>
<evidence type="ECO:0000256" key="3">
    <source>
        <dbReference type="ARBA" id="ARBA00022475"/>
    </source>
</evidence>
<dbReference type="Pfam" id="PF10099">
    <property type="entry name" value="RskA_C"/>
    <property type="match status" value="1"/>
</dbReference>
<dbReference type="EMBL" id="CP047166">
    <property type="protein sequence ID" value="QRF65948.1"/>
    <property type="molecule type" value="Genomic_DNA"/>
</dbReference>
<name>A0ABX7F8C4_9RHOB</name>
<feature type="region of interest" description="Disordered" evidence="9">
    <location>
        <begin position="199"/>
        <end position="218"/>
    </location>
</feature>
<evidence type="ECO:0000313" key="11">
    <source>
        <dbReference type="EMBL" id="QRF65948.1"/>
    </source>
</evidence>
<dbReference type="InterPro" id="IPR051474">
    <property type="entry name" value="Anti-sigma-K/W_factor"/>
</dbReference>
<dbReference type="Gene3D" id="1.10.10.1320">
    <property type="entry name" value="Anti-sigma factor, zinc-finger domain"/>
    <property type="match status" value="1"/>
</dbReference>
<evidence type="ECO:0000256" key="2">
    <source>
        <dbReference type="ARBA" id="ARBA00004236"/>
    </source>
</evidence>
<sequence length="227" mass="23868">MTGKDETVLPGGWEAVAAEYVLGLLDPAEQAAFEARLARDPGLRQDVAAWSEYFASFTDAIPELTPPPALIRRIEAEAYGDTRLPVWRQLLPYLGGAMAGAALSWAVFVSGVLETPRPEILASLEPVSGTLAFDVRIDPPTHTVAVDYRAGDLPEGRVLQLWLIPDGEQPISLGVMSPGGDHIVVLSDEMAARVPGSTLAVSDEPEGGSPTGLPTGAVQAAGIPIPL</sequence>
<dbReference type="InterPro" id="IPR018764">
    <property type="entry name" value="RskA_C"/>
</dbReference>
<evidence type="ECO:0000256" key="1">
    <source>
        <dbReference type="ARBA" id="ARBA00004167"/>
    </source>
</evidence>
<evidence type="ECO:0000256" key="5">
    <source>
        <dbReference type="ARBA" id="ARBA00022989"/>
    </source>
</evidence>
<feature type="domain" description="Anti-sigma K factor RskA C-terminal" evidence="10">
    <location>
        <begin position="145"/>
        <end position="218"/>
    </location>
</feature>
<gene>
    <name evidence="11" type="ORF">GQA70_06235</name>
</gene>
<protein>
    <recommendedName>
        <fullName evidence="8">Regulator of SigK</fullName>
    </recommendedName>
    <alternativeName>
        <fullName evidence="7">Sigma-K anti-sigma factor RskA</fullName>
    </alternativeName>
</protein>
<evidence type="ECO:0000256" key="9">
    <source>
        <dbReference type="SAM" id="MobiDB-lite"/>
    </source>
</evidence>
<evidence type="ECO:0000256" key="6">
    <source>
        <dbReference type="ARBA" id="ARBA00023136"/>
    </source>
</evidence>
<organism evidence="11 12">
    <name type="scientific">Ponticoccus alexandrii</name>
    <dbReference type="NCBI Taxonomy" id="1943633"/>
    <lineage>
        <taxon>Bacteria</taxon>
        <taxon>Pseudomonadati</taxon>
        <taxon>Pseudomonadota</taxon>
        <taxon>Alphaproteobacteria</taxon>
        <taxon>Rhodobacterales</taxon>
        <taxon>Roseobacteraceae</taxon>
        <taxon>Ponticoccus</taxon>
    </lineage>
</organism>